<dbReference type="SUPFAM" id="SSF100950">
    <property type="entry name" value="NagB/RpiA/CoA transferase-like"/>
    <property type="match status" value="1"/>
</dbReference>
<accession>A0ABV5VXB8</accession>
<proteinExistence type="predicted"/>
<dbReference type="Gene3D" id="3.40.50.1360">
    <property type="match status" value="1"/>
</dbReference>
<sequence>MDFMSTVKGSLLEGFYPAGWDMERIDRCCSHPPETATERQSFWNADFHPVLCENVYDFDMMLGHEMALNIRRTREAGTKLAMILPAGPMGMYKWAVYFLKEWNIDCSHVYGFNMDEWSDAEGRTLAPSNPGSFQFAMEQAFYGPLGSLSVPEGQRNFATRDNLPTYAGKIADLKAEGAELITVFGIGRMLHIAFWEPHFAAEFADAEQWKAETHRIGAQLHPLTIEQNAITSFKSRTTLVPCRANTIGPGLFLQSDRIIGGCDGALGRGMQWQGMSLWITLRHEPDMWLPSTFMPTLPGKLFFLRELAGPLVAEVN</sequence>
<keyword evidence="2" id="KW-1185">Reference proteome</keyword>
<dbReference type="Proteomes" id="UP001589619">
    <property type="component" value="Unassembled WGS sequence"/>
</dbReference>
<dbReference type="RefSeq" id="WP_344902787.1">
    <property type="nucleotide sequence ID" value="NZ_BAAAYO010000001.1"/>
</dbReference>
<name>A0ABV5VXB8_9BACL</name>
<comment type="caution">
    <text evidence="1">The sequence shown here is derived from an EMBL/GenBank/DDBJ whole genome shotgun (WGS) entry which is preliminary data.</text>
</comment>
<dbReference type="GO" id="GO:0016853">
    <property type="term" value="F:isomerase activity"/>
    <property type="evidence" value="ECO:0007669"/>
    <property type="project" value="UniProtKB-KW"/>
</dbReference>
<protein>
    <submittedName>
        <fullName evidence="1">Glucosamine-6-phosphate isomerase</fullName>
    </submittedName>
</protein>
<evidence type="ECO:0000313" key="2">
    <source>
        <dbReference type="Proteomes" id="UP001589619"/>
    </source>
</evidence>
<organism evidence="1 2">
    <name type="scientific">Paenibacillus hodogayensis</name>
    <dbReference type="NCBI Taxonomy" id="279208"/>
    <lineage>
        <taxon>Bacteria</taxon>
        <taxon>Bacillati</taxon>
        <taxon>Bacillota</taxon>
        <taxon>Bacilli</taxon>
        <taxon>Bacillales</taxon>
        <taxon>Paenibacillaceae</taxon>
        <taxon>Paenibacillus</taxon>
    </lineage>
</organism>
<dbReference type="EMBL" id="JBHMAG010000012">
    <property type="protein sequence ID" value="MFB9752952.1"/>
    <property type="molecule type" value="Genomic_DNA"/>
</dbReference>
<gene>
    <name evidence="1" type="ORF">ACFFNY_15415</name>
</gene>
<evidence type="ECO:0000313" key="1">
    <source>
        <dbReference type="EMBL" id="MFB9752952.1"/>
    </source>
</evidence>
<dbReference type="InterPro" id="IPR037171">
    <property type="entry name" value="NagB/RpiA_transferase-like"/>
</dbReference>
<reference evidence="1 2" key="1">
    <citation type="submission" date="2024-09" db="EMBL/GenBank/DDBJ databases">
        <authorList>
            <person name="Sun Q."/>
            <person name="Mori K."/>
        </authorList>
    </citation>
    <scope>NUCLEOTIDE SEQUENCE [LARGE SCALE GENOMIC DNA]</scope>
    <source>
        <strain evidence="1 2">JCM 12520</strain>
    </source>
</reference>
<keyword evidence="1" id="KW-0413">Isomerase</keyword>